<dbReference type="OrthoDB" id="26511at10239"/>
<reference evidence="1" key="1">
    <citation type="submission" date="2013-11" db="EMBL/GenBank/DDBJ databases">
        <title>Discovery of phiAGATE novel phage infecting Bacillus pumilus leads to new insights in phylogeny of subfamily Spounavirinae.</title>
        <authorList>
            <person name="Barylski J."/>
            <person name="Nowicki G."/>
            <person name="Gozdzicka-Jozefiak A."/>
        </authorList>
    </citation>
    <scope>NUCLEOTIDE SEQUENCE [LARGE SCALE GENOMIC DNA]</scope>
</reference>
<sequence length="106" mass="12258">MREQTLNDVLSLIIEHEYGDMSDEQFEKELDNIPLSDKVTLGETANALMKVLSGLSRTIETLTEVQEERYRVLVESLPEEYQENIRLKLKESQDDILDVLDEGDEN</sequence>
<name>L0LCD0_9CAUD</name>
<organism evidence="1 2">
    <name type="scientific">Bacillus phage phiAGATE</name>
    <dbReference type="NCBI Taxonomy" id="1204533"/>
    <lineage>
        <taxon>Viruses</taxon>
        <taxon>Duplodnaviria</taxon>
        <taxon>Heunggongvirae</taxon>
        <taxon>Uroviricota</taxon>
        <taxon>Caudoviricetes</taxon>
        <taxon>Herelleviridae</taxon>
        <taxon>Bastillevirinae</taxon>
        <taxon>Agatevirus</taxon>
        <taxon>Agatevirus agate</taxon>
    </lineage>
</organism>
<dbReference type="GeneID" id="14516086"/>
<dbReference type="Proteomes" id="UP000010364">
    <property type="component" value="Segment"/>
</dbReference>
<accession>L0LCD0</accession>
<dbReference type="EMBL" id="JX238501">
    <property type="protein sequence ID" value="AGB62771.1"/>
    <property type="molecule type" value="Genomic_DNA"/>
</dbReference>
<proteinExistence type="predicted"/>
<keyword evidence="2" id="KW-1185">Reference proteome</keyword>
<evidence type="ECO:0000313" key="2">
    <source>
        <dbReference type="Proteomes" id="UP000010364"/>
    </source>
</evidence>
<protein>
    <submittedName>
        <fullName evidence="1">Uncharacterized protein</fullName>
    </submittedName>
</protein>
<dbReference type="RefSeq" id="YP_007349364.1">
    <property type="nucleotide sequence ID" value="NC_020081.2"/>
</dbReference>
<evidence type="ECO:0000313" key="1">
    <source>
        <dbReference type="EMBL" id="AGB62771.1"/>
    </source>
</evidence>
<dbReference type="KEGG" id="vg:14516086"/>